<keyword evidence="3" id="KW-1185">Reference proteome</keyword>
<dbReference type="EMBL" id="JABRWO010000017">
    <property type="protein sequence ID" value="MBA2117629.1"/>
    <property type="molecule type" value="Genomic_DNA"/>
</dbReference>
<evidence type="ECO:0000313" key="2">
    <source>
        <dbReference type="EMBL" id="MBA2117629.1"/>
    </source>
</evidence>
<feature type="region of interest" description="Disordered" evidence="1">
    <location>
        <begin position="111"/>
        <end position="141"/>
    </location>
</feature>
<protein>
    <submittedName>
        <fullName evidence="2">Uncharacterized protein</fullName>
    </submittedName>
</protein>
<feature type="region of interest" description="Disordered" evidence="1">
    <location>
        <begin position="347"/>
        <end position="372"/>
    </location>
</feature>
<proteinExistence type="predicted"/>
<name>A0A7V8V9V1_9BACT</name>
<feature type="region of interest" description="Disordered" evidence="1">
    <location>
        <begin position="211"/>
        <end position="244"/>
    </location>
</feature>
<evidence type="ECO:0000313" key="3">
    <source>
        <dbReference type="Proteomes" id="UP000551616"/>
    </source>
</evidence>
<reference evidence="2 3" key="1">
    <citation type="submission" date="2020-05" db="EMBL/GenBank/DDBJ databases">
        <title>Bremerella alba sp. nov., a novel planctomycete isolated from the surface of the macroalga Fucus spiralis.</title>
        <authorList>
            <person name="Godinho O."/>
            <person name="Botelho R."/>
            <person name="Albuquerque L."/>
            <person name="Wiegand S."/>
            <person name="Da Costa M.S."/>
            <person name="Lobo-Da-Cunha A."/>
            <person name="Jogler C."/>
            <person name="Lage O.M."/>
        </authorList>
    </citation>
    <scope>NUCLEOTIDE SEQUENCE [LARGE SCALE GENOMIC DNA]</scope>
    <source>
        <strain evidence="2 3">FF15</strain>
    </source>
</reference>
<organism evidence="2 3">
    <name type="scientific">Bremerella alba</name>
    <dbReference type="NCBI Taxonomy" id="980252"/>
    <lineage>
        <taxon>Bacteria</taxon>
        <taxon>Pseudomonadati</taxon>
        <taxon>Planctomycetota</taxon>
        <taxon>Planctomycetia</taxon>
        <taxon>Pirellulales</taxon>
        <taxon>Pirellulaceae</taxon>
        <taxon>Bremerella</taxon>
    </lineage>
</organism>
<dbReference type="AlphaFoldDB" id="A0A7V8V9V1"/>
<sequence length="372" mass="42630">MPRGRFPGTVPIFFVGIRKQYPSSLLNKQQTVGPACRGSDAWYPLRDPRSRGALQNPTPHKSTVMSHHHEKPEKHEPSASAHGSQVAVIDGNRLLCPCCGEVLAILADEPPEEPVDNESVNNNPAQEEPADEPPWQPTESKHFVLPQPDLSSPWDEIARRQDALKEAAWEAYNQSEKAKQEALYAQYLESDDPGFLADYLTVPIDPEIDAYEIPAEDPPPLPSRKKTKPARTVTRPPREQNTETWRQRKLRWRTHLFEEPRTRDRDRFLAWTFYHTKMFNLQLQEEIRLKQAKIEGLRFEHGAAEVPPSYEEHLPGENLPKARPHVAVQEFDLLYWIEQVSRSEEKHAHKDVSMAPADVKPNQYLAKERGPP</sequence>
<evidence type="ECO:0000256" key="1">
    <source>
        <dbReference type="SAM" id="MobiDB-lite"/>
    </source>
</evidence>
<gene>
    <name evidence="2" type="ORF">HOV93_48290</name>
</gene>
<accession>A0A7V8V9V1</accession>
<feature type="region of interest" description="Disordered" evidence="1">
    <location>
        <begin position="43"/>
        <end position="85"/>
    </location>
</feature>
<comment type="caution">
    <text evidence="2">The sequence shown here is derived from an EMBL/GenBank/DDBJ whole genome shotgun (WGS) entry which is preliminary data.</text>
</comment>
<feature type="compositionally biased region" description="Polar residues" evidence="1">
    <location>
        <begin position="53"/>
        <end position="65"/>
    </location>
</feature>
<dbReference type="Proteomes" id="UP000551616">
    <property type="component" value="Unassembled WGS sequence"/>
</dbReference>